<sequence>MNNTIVLGTFIKQLDEWLADITSCYKPNDARFIKCKLYFETIKQGNPKLLITLWKSKIAIPYKEQIASGNIDYFLNKDYKEDISTNYNDTIDNAIQDLRKVIKTMNQENIQMSLKYIQNLCKLSELYN</sequence>
<evidence type="ECO:0000313" key="1">
    <source>
        <dbReference type="EMBL" id="QHS88338.1"/>
    </source>
</evidence>
<proteinExistence type="predicted"/>
<organism evidence="1">
    <name type="scientific">viral metagenome</name>
    <dbReference type="NCBI Taxonomy" id="1070528"/>
    <lineage>
        <taxon>unclassified sequences</taxon>
        <taxon>metagenomes</taxon>
        <taxon>organismal metagenomes</taxon>
    </lineage>
</organism>
<accession>A0A6C0BA13</accession>
<dbReference type="EMBL" id="MN739095">
    <property type="protein sequence ID" value="QHS88338.1"/>
    <property type="molecule type" value="Genomic_DNA"/>
</dbReference>
<name>A0A6C0BA13_9ZZZZ</name>
<reference evidence="1" key="1">
    <citation type="journal article" date="2020" name="Nature">
        <title>Giant virus diversity and host interactions through global metagenomics.</title>
        <authorList>
            <person name="Schulz F."/>
            <person name="Roux S."/>
            <person name="Paez-Espino D."/>
            <person name="Jungbluth S."/>
            <person name="Walsh D.A."/>
            <person name="Denef V.J."/>
            <person name="McMahon K.D."/>
            <person name="Konstantinidis K.T."/>
            <person name="Eloe-Fadrosh E.A."/>
            <person name="Kyrpides N.C."/>
            <person name="Woyke T."/>
        </authorList>
    </citation>
    <scope>NUCLEOTIDE SEQUENCE</scope>
    <source>
        <strain evidence="1">GVMAG-M-3300010158-55</strain>
    </source>
</reference>
<dbReference type="AlphaFoldDB" id="A0A6C0BA13"/>
<protein>
    <submittedName>
        <fullName evidence="1">Uncharacterized protein</fullName>
    </submittedName>
</protein>